<protein>
    <submittedName>
        <fullName evidence="1">Uncharacterized protein</fullName>
    </submittedName>
</protein>
<gene>
    <name evidence="1" type="ORF">E2562_029780</name>
</gene>
<evidence type="ECO:0000313" key="1">
    <source>
        <dbReference type="EMBL" id="KAF0919554.1"/>
    </source>
</evidence>
<name>A0A6G1E559_9ORYZ</name>
<sequence>MAVGHQSISPTIPTGDFRQLENMKHRSEPDMGDDLENNTKYRLEAIKRDEEEAPFYTTDGFVQALVFAGSDWEG</sequence>
<organism evidence="1 2">
    <name type="scientific">Oryza meyeriana var. granulata</name>
    <dbReference type="NCBI Taxonomy" id="110450"/>
    <lineage>
        <taxon>Eukaryota</taxon>
        <taxon>Viridiplantae</taxon>
        <taxon>Streptophyta</taxon>
        <taxon>Embryophyta</taxon>
        <taxon>Tracheophyta</taxon>
        <taxon>Spermatophyta</taxon>
        <taxon>Magnoliopsida</taxon>
        <taxon>Liliopsida</taxon>
        <taxon>Poales</taxon>
        <taxon>Poaceae</taxon>
        <taxon>BOP clade</taxon>
        <taxon>Oryzoideae</taxon>
        <taxon>Oryzeae</taxon>
        <taxon>Oryzinae</taxon>
        <taxon>Oryza</taxon>
        <taxon>Oryza meyeriana</taxon>
    </lineage>
</organism>
<evidence type="ECO:0000313" key="2">
    <source>
        <dbReference type="Proteomes" id="UP000479710"/>
    </source>
</evidence>
<accession>A0A6G1E559</accession>
<proteinExistence type="predicted"/>
<dbReference type="Proteomes" id="UP000479710">
    <property type="component" value="Unassembled WGS sequence"/>
</dbReference>
<comment type="caution">
    <text evidence="1">The sequence shown here is derived from an EMBL/GenBank/DDBJ whole genome shotgun (WGS) entry which is preliminary data.</text>
</comment>
<reference evidence="1 2" key="1">
    <citation type="submission" date="2019-11" db="EMBL/GenBank/DDBJ databases">
        <title>Whole genome sequence of Oryza granulata.</title>
        <authorList>
            <person name="Li W."/>
        </authorList>
    </citation>
    <scope>NUCLEOTIDE SEQUENCE [LARGE SCALE GENOMIC DNA]</scope>
    <source>
        <strain evidence="2">cv. Menghai</strain>
        <tissue evidence="1">Leaf</tissue>
    </source>
</reference>
<dbReference type="EMBL" id="SPHZ02000005">
    <property type="protein sequence ID" value="KAF0919554.1"/>
    <property type="molecule type" value="Genomic_DNA"/>
</dbReference>
<dbReference type="AlphaFoldDB" id="A0A6G1E559"/>
<keyword evidence="2" id="KW-1185">Reference proteome</keyword>